<sequence>MAENGSVPVSDGSEQNGAGSGPSAEQETEPLPRQPRAERADAFTFSSWLLEGMAGLCEELRHNDLGLPPDFWTHAYAARREGLLACRALIDAALARCEADAARQKEKPGSQRGRVEID</sequence>
<organism evidence="2">
    <name type="scientific">Caldilineaceae bacterium SB0664_bin_27</name>
    <dbReference type="NCBI Taxonomy" id="2605260"/>
    <lineage>
        <taxon>Bacteria</taxon>
        <taxon>Bacillati</taxon>
        <taxon>Chloroflexota</taxon>
        <taxon>Caldilineae</taxon>
        <taxon>Caldilineales</taxon>
        <taxon>Caldilineaceae</taxon>
    </lineage>
</organism>
<dbReference type="EMBL" id="VXRG01000103">
    <property type="protein sequence ID" value="MXY94186.1"/>
    <property type="molecule type" value="Genomic_DNA"/>
</dbReference>
<feature type="region of interest" description="Disordered" evidence="1">
    <location>
        <begin position="1"/>
        <end position="38"/>
    </location>
</feature>
<comment type="caution">
    <text evidence="2">The sequence shown here is derived from an EMBL/GenBank/DDBJ whole genome shotgun (WGS) entry which is preliminary data.</text>
</comment>
<dbReference type="AlphaFoldDB" id="A0A6B0YSV8"/>
<gene>
    <name evidence="2" type="ORF">F4Y42_12155</name>
</gene>
<proteinExistence type="predicted"/>
<accession>A0A6B0YSV8</accession>
<reference evidence="2" key="1">
    <citation type="submission" date="2019-09" db="EMBL/GenBank/DDBJ databases">
        <title>Characterisation of the sponge microbiome using genome-centric metagenomics.</title>
        <authorList>
            <person name="Engelberts J.P."/>
            <person name="Robbins S.J."/>
            <person name="De Goeij J.M."/>
            <person name="Aranda M."/>
            <person name="Bell S.C."/>
            <person name="Webster N.S."/>
        </authorList>
    </citation>
    <scope>NUCLEOTIDE SEQUENCE</scope>
    <source>
        <strain evidence="2">SB0664_bin_27</strain>
    </source>
</reference>
<name>A0A6B0YSV8_9CHLR</name>
<evidence type="ECO:0000256" key="1">
    <source>
        <dbReference type="SAM" id="MobiDB-lite"/>
    </source>
</evidence>
<evidence type="ECO:0000313" key="2">
    <source>
        <dbReference type="EMBL" id="MXY94186.1"/>
    </source>
</evidence>
<protein>
    <submittedName>
        <fullName evidence="2">Uncharacterized protein</fullName>
    </submittedName>
</protein>